<dbReference type="EMBL" id="JAEPRD010000004">
    <property type="protein sequence ID" value="KAG2213109.1"/>
    <property type="molecule type" value="Genomic_DNA"/>
</dbReference>
<feature type="chain" id="PRO_5034271302" evidence="1">
    <location>
        <begin position="19"/>
        <end position="163"/>
    </location>
</feature>
<organism evidence="2 3">
    <name type="scientific">Mucor saturninus</name>
    <dbReference type="NCBI Taxonomy" id="64648"/>
    <lineage>
        <taxon>Eukaryota</taxon>
        <taxon>Fungi</taxon>
        <taxon>Fungi incertae sedis</taxon>
        <taxon>Mucoromycota</taxon>
        <taxon>Mucoromycotina</taxon>
        <taxon>Mucoromycetes</taxon>
        <taxon>Mucorales</taxon>
        <taxon>Mucorineae</taxon>
        <taxon>Mucoraceae</taxon>
        <taxon>Mucor</taxon>
    </lineage>
</organism>
<evidence type="ECO:0000313" key="2">
    <source>
        <dbReference type="EMBL" id="KAG2213109.1"/>
    </source>
</evidence>
<comment type="caution">
    <text evidence="2">The sequence shown here is derived from an EMBL/GenBank/DDBJ whole genome shotgun (WGS) entry which is preliminary data.</text>
</comment>
<evidence type="ECO:0000256" key="1">
    <source>
        <dbReference type="SAM" id="SignalP"/>
    </source>
</evidence>
<proteinExistence type="predicted"/>
<sequence length="163" mass="15983">MKFQYFAVVAVLAGVASAAEPTTTTSGSPSVITPVPPPGVICPMVVCAPITLSARAVDPVCPTHCEKTCKIIDDVCCPGSKKAVCESSSVSVPNATALTSGTAAPSGSSTAVSGPVSSITSLVPPRPVGSITPAAASPTSGANTLTIVSSCMLVTLIAIGLNI</sequence>
<gene>
    <name evidence="2" type="ORF">INT47_011258</name>
</gene>
<dbReference type="Proteomes" id="UP000603453">
    <property type="component" value="Unassembled WGS sequence"/>
</dbReference>
<name>A0A8H7RLF1_9FUNG</name>
<dbReference type="AlphaFoldDB" id="A0A8H7RLF1"/>
<dbReference type="OrthoDB" id="2289174at2759"/>
<keyword evidence="3" id="KW-1185">Reference proteome</keyword>
<protein>
    <submittedName>
        <fullName evidence="2">Uncharacterized protein</fullName>
    </submittedName>
</protein>
<keyword evidence="1" id="KW-0732">Signal</keyword>
<reference evidence="2" key="1">
    <citation type="submission" date="2020-12" db="EMBL/GenBank/DDBJ databases">
        <title>Metabolic potential, ecology and presence of endohyphal bacteria is reflected in genomic diversity of Mucoromycotina.</title>
        <authorList>
            <person name="Muszewska A."/>
            <person name="Okrasinska A."/>
            <person name="Steczkiewicz K."/>
            <person name="Drgas O."/>
            <person name="Orlowska M."/>
            <person name="Perlinska-Lenart U."/>
            <person name="Aleksandrzak-Piekarczyk T."/>
            <person name="Szatraj K."/>
            <person name="Zielenkiewicz U."/>
            <person name="Pilsyk S."/>
            <person name="Malc E."/>
            <person name="Mieczkowski P."/>
            <person name="Kruszewska J.S."/>
            <person name="Biernat P."/>
            <person name="Pawlowska J."/>
        </authorList>
    </citation>
    <scope>NUCLEOTIDE SEQUENCE</scope>
    <source>
        <strain evidence="2">WA0000017839</strain>
    </source>
</reference>
<evidence type="ECO:0000313" key="3">
    <source>
        <dbReference type="Proteomes" id="UP000603453"/>
    </source>
</evidence>
<accession>A0A8H7RLF1</accession>
<feature type="signal peptide" evidence="1">
    <location>
        <begin position="1"/>
        <end position="18"/>
    </location>
</feature>